<dbReference type="EMBL" id="JACHHK010000001">
    <property type="protein sequence ID" value="MBB5182002.1"/>
    <property type="molecule type" value="Genomic_DNA"/>
</dbReference>
<dbReference type="Proteomes" id="UP000539953">
    <property type="component" value="Unassembled WGS sequence"/>
</dbReference>
<evidence type="ECO:0000313" key="1">
    <source>
        <dbReference type="EMBL" id="MBB5182002.1"/>
    </source>
</evidence>
<dbReference type="RefSeq" id="WP_183326349.1">
    <property type="nucleotide sequence ID" value="NZ_JACHHK010000001.1"/>
</dbReference>
<sequence>MKNIVDELKDVSFKKHVVTSIEYDCKDDTAKDEVYEAVHDIIENHLEDFAKITYDLEPDDKVKVEVIENI</sequence>
<name>A0A7W8FWK1_9FIRM</name>
<comment type="caution">
    <text evidence="1">The sequence shown here is derived from an EMBL/GenBank/DDBJ whole genome shotgun (WGS) entry which is preliminary data.</text>
</comment>
<keyword evidence="2" id="KW-1185">Reference proteome</keyword>
<protein>
    <submittedName>
        <fullName evidence="1">Uncharacterized protein</fullName>
    </submittedName>
</protein>
<proteinExistence type="predicted"/>
<organism evidence="1 2">
    <name type="scientific">Catenisphaera adipataccumulans</name>
    <dbReference type="NCBI Taxonomy" id="700500"/>
    <lineage>
        <taxon>Bacteria</taxon>
        <taxon>Bacillati</taxon>
        <taxon>Bacillota</taxon>
        <taxon>Erysipelotrichia</taxon>
        <taxon>Erysipelotrichales</taxon>
        <taxon>Erysipelotrichaceae</taxon>
        <taxon>Catenisphaera</taxon>
    </lineage>
</organism>
<accession>A0A7W8FWK1</accession>
<reference evidence="1 2" key="1">
    <citation type="submission" date="2020-08" db="EMBL/GenBank/DDBJ databases">
        <title>Genomic Encyclopedia of Type Strains, Phase IV (KMG-IV): sequencing the most valuable type-strain genomes for metagenomic binning, comparative biology and taxonomic classification.</title>
        <authorList>
            <person name="Goeker M."/>
        </authorList>
    </citation>
    <scope>NUCLEOTIDE SEQUENCE [LARGE SCALE GENOMIC DNA]</scope>
    <source>
        <strain evidence="1 2">DSM 25799</strain>
    </source>
</reference>
<evidence type="ECO:0000313" key="2">
    <source>
        <dbReference type="Proteomes" id="UP000539953"/>
    </source>
</evidence>
<dbReference type="AlphaFoldDB" id="A0A7W8FWK1"/>
<gene>
    <name evidence="1" type="ORF">HNQ47_000005</name>
</gene>